<dbReference type="SMART" id="SM00028">
    <property type="entry name" value="TPR"/>
    <property type="match status" value="5"/>
</dbReference>
<dbReference type="InterPro" id="IPR019734">
    <property type="entry name" value="TPR_rpt"/>
</dbReference>
<dbReference type="PROSITE" id="PS50005">
    <property type="entry name" value="TPR"/>
    <property type="match status" value="1"/>
</dbReference>
<name>A0A1A9LH63_9FLAO</name>
<keyword evidence="2" id="KW-0472">Membrane</keyword>
<dbReference type="SUPFAM" id="SSF81901">
    <property type="entry name" value="HCP-like"/>
    <property type="match status" value="1"/>
</dbReference>
<dbReference type="STRING" id="1385699.A7A78_09190"/>
<accession>A0A1A9LH63</accession>
<reference evidence="3 4" key="1">
    <citation type="submission" date="2016-05" db="EMBL/GenBank/DDBJ databases">
        <title>Genome sequencing of Vitellibacter soesokkakensis RSSK-12.</title>
        <authorList>
            <person name="Thevarajoo S."/>
            <person name="Selvaratnam C."/>
            <person name="Goh K.M."/>
            <person name="Chan K.-G."/>
            <person name="Chong C.S."/>
        </authorList>
    </citation>
    <scope>NUCLEOTIDE SEQUENCE [LARGE SCALE GENOMIC DNA]</scope>
    <source>
        <strain evidence="3 4">RSSK-12</strain>
    </source>
</reference>
<dbReference type="Pfam" id="PF13181">
    <property type="entry name" value="TPR_8"/>
    <property type="match status" value="1"/>
</dbReference>
<feature type="transmembrane region" description="Helical" evidence="2">
    <location>
        <begin position="338"/>
        <end position="358"/>
    </location>
</feature>
<dbReference type="Proteomes" id="UP000077552">
    <property type="component" value="Unassembled WGS sequence"/>
</dbReference>
<dbReference type="EMBL" id="LXIE01000004">
    <property type="protein sequence ID" value="OAD92091.1"/>
    <property type="molecule type" value="Genomic_DNA"/>
</dbReference>
<evidence type="ECO:0000313" key="4">
    <source>
        <dbReference type="Proteomes" id="UP000077552"/>
    </source>
</evidence>
<gene>
    <name evidence="3" type="ORF">A7A78_09190</name>
</gene>
<keyword evidence="2" id="KW-0812">Transmembrane</keyword>
<keyword evidence="2" id="KW-1133">Transmembrane helix</keyword>
<keyword evidence="4" id="KW-1185">Reference proteome</keyword>
<dbReference type="PANTHER" id="PTHR12558">
    <property type="entry name" value="CELL DIVISION CYCLE 16,23,27"/>
    <property type="match status" value="1"/>
</dbReference>
<keyword evidence="1" id="KW-0802">TPR repeat</keyword>
<protein>
    <recommendedName>
        <fullName evidence="5">MalT-like TPR region domain-containing protein</fullName>
    </recommendedName>
</protein>
<dbReference type="Gene3D" id="1.25.40.10">
    <property type="entry name" value="Tetratricopeptide repeat domain"/>
    <property type="match status" value="2"/>
</dbReference>
<evidence type="ECO:0000313" key="3">
    <source>
        <dbReference type="EMBL" id="OAD92091.1"/>
    </source>
</evidence>
<dbReference type="InterPro" id="IPR011990">
    <property type="entry name" value="TPR-like_helical_dom_sf"/>
</dbReference>
<evidence type="ECO:0000256" key="1">
    <source>
        <dbReference type="PROSITE-ProRule" id="PRU00339"/>
    </source>
</evidence>
<dbReference type="SUPFAM" id="SSF48452">
    <property type="entry name" value="TPR-like"/>
    <property type="match status" value="1"/>
</dbReference>
<evidence type="ECO:0000256" key="2">
    <source>
        <dbReference type="SAM" id="Phobius"/>
    </source>
</evidence>
<dbReference type="AlphaFoldDB" id="A0A1A9LH63"/>
<sequence length="373" mass="42788">MWNSLRNALFLGSIFLLLQTTYAQKNVDSLLEKSTVLIYENPDKAIILAQQAYDYPDVSVKNKVNALLTISTAYSSKRDYNKATEYVERIKSLIPDIKNERQQMNILNRIAGHYQELQIYDKAIDYLDQSLLLIESYPIQDSVQPFLGYNATLRGFIYREQMNCEIALKYFDKAIKAYEKATEPHLRNANLSICYYNKGNCLLTLNKIEEAKTSFLNSIDYAQNAEAKSLIAFGQKGLAEAKTLEGNYNEAIILLNNASQTSENVGDLILNKGLYDGLANNYLALHDWENYTLYHNKFLALQKQTKKAERKSVNQSLINLTESKAEEIDSLHKFYSPIQIFLILFIIIALGMIIRLLISEEKKLKNLQEKLKN</sequence>
<proteinExistence type="predicted"/>
<feature type="repeat" description="TPR" evidence="1">
    <location>
        <begin position="64"/>
        <end position="97"/>
    </location>
</feature>
<comment type="caution">
    <text evidence="3">The sequence shown here is derived from an EMBL/GenBank/DDBJ whole genome shotgun (WGS) entry which is preliminary data.</text>
</comment>
<dbReference type="PANTHER" id="PTHR12558:SF13">
    <property type="entry name" value="CELL DIVISION CYCLE PROTEIN 27 HOMOLOG"/>
    <property type="match status" value="1"/>
</dbReference>
<evidence type="ECO:0008006" key="5">
    <source>
        <dbReference type="Google" id="ProtNLM"/>
    </source>
</evidence>
<organism evidence="3 4">
    <name type="scientific">Aequorivita soesokkakensis</name>
    <dbReference type="NCBI Taxonomy" id="1385699"/>
    <lineage>
        <taxon>Bacteria</taxon>
        <taxon>Pseudomonadati</taxon>
        <taxon>Bacteroidota</taxon>
        <taxon>Flavobacteriia</taxon>
        <taxon>Flavobacteriales</taxon>
        <taxon>Flavobacteriaceae</taxon>
        <taxon>Aequorivita</taxon>
    </lineage>
</organism>